<sequence>METEEFPDYSQNFMEMMEDITKRLNAMEEKQCANSKQNKEIATPNVNDVMHRIIIENKELKRHVKELEKIIKENQNTKETTIKTPTFSETMSNNITTRVVHPFPPPHNKFINLFKRGNITIRTQRDGEKPFRNMSPEQIVLTVEEALGIIDEKVNDQKIEIKSMIRYESGDIRLLTKDRMQSRWLLENRHLWTHLADPLFITSQSLYLVLIHSVPIYFEAEDELFIQEFFSENNIPREAMKR</sequence>
<proteinExistence type="predicted"/>
<dbReference type="AlphaFoldDB" id="A0A9Q3B8Z3"/>
<accession>A0A9Q3B8Z3</accession>
<organism evidence="2 3">
    <name type="scientific">Austropuccinia psidii MF-1</name>
    <dbReference type="NCBI Taxonomy" id="1389203"/>
    <lineage>
        <taxon>Eukaryota</taxon>
        <taxon>Fungi</taxon>
        <taxon>Dikarya</taxon>
        <taxon>Basidiomycota</taxon>
        <taxon>Pucciniomycotina</taxon>
        <taxon>Pucciniomycetes</taxon>
        <taxon>Pucciniales</taxon>
        <taxon>Sphaerophragmiaceae</taxon>
        <taxon>Austropuccinia</taxon>
    </lineage>
</organism>
<gene>
    <name evidence="2" type="ORF">O181_000681</name>
</gene>
<keyword evidence="1" id="KW-0175">Coiled coil</keyword>
<evidence type="ECO:0000313" key="2">
    <source>
        <dbReference type="EMBL" id="MBW0460966.1"/>
    </source>
</evidence>
<keyword evidence="3" id="KW-1185">Reference proteome</keyword>
<dbReference type="Proteomes" id="UP000765509">
    <property type="component" value="Unassembled WGS sequence"/>
</dbReference>
<protein>
    <submittedName>
        <fullName evidence="2">Uncharacterized protein</fullName>
    </submittedName>
</protein>
<name>A0A9Q3B8Z3_9BASI</name>
<feature type="coiled-coil region" evidence="1">
    <location>
        <begin position="10"/>
        <end position="80"/>
    </location>
</feature>
<dbReference type="OrthoDB" id="2914250at2759"/>
<reference evidence="2" key="1">
    <citation type="submission" date="2021-03" db="EMBL/GenBank/DDBJ databases">
        <title>Draft genome sequence of rust myrtle Austropuccinia psidii MF-1, a brazilian biotype.</title>
        <authorList>
            <person name="Quecine M.C."/>
            <person name="Pachon D.M.R."/>
            <person name="Bonatelli M.L."/>
            <person name="Correr F.H."/>
            <person name="Franceschini L.M."/>
            <person name="Leite T.F."/>
            <person name="Margarido G.R.A."/>
            <person name="Almeida C.A."/>
            <person name="Ferrarezi J.A."/>
            <person name="Labate C.A."/>
        </authorList>
    </citation>
    <scope>NUCLEOTIDE SEQUENCE</scope>
    <source>
        <strain evidence="2">MF-1</strain>
    </source>
</reference>
<evidence type="ECO:0000256" key="1">
    <source>
        <dbReference type="SAM" id="Coils"/>
    </source>
</evidence>
<comment type="caution">
    <text evidence="2">The sequence shown here is derived from an EMBL/GenBank/DDBJ whole genome shotgun (WGS) entry which is preliminary data.</text>
</comment>
<evidence type="ECO:0000313" key="3">
    <source>
        <dbReference type="Proteomes" id="UP000765509"/>
    </source>
</evidence>
<dbReference type="EMBL" id="AVOT02000085">
    <property type="protein sequence ID" value="MBW0460966.1"/>
    <property type="molecule type" value="Genomic_DNA"/>
</dbReference>